<dbReference type="InParanoid" id="A0A409YSM9"/>
<keyword evidence="2" id="KW-1185">Reference proteome</keyword>
<dbReference type="EMBL" id="NHTK01000723">
    <property type="protein sequence ID" value="PPR05979.1"/>
    <property type="molecule type" value="Genomic_DNA"/>
</dbReference>
<accession>A0A409YSM9</accession>
<dbReference type="OrthoDB" id="10505250at2759"/>
<dbReference type="AlphaFoldDB" id="A0A409YSM9"/>
<comment type="caution">
    <text evidence="1">The sequence shown here is derived from an EMBL/GenBank/DDBJ whole genome shotgun (WGS) entry which is preliminary data.</text>
</comment>
<reference evidence="1 2" key="1">
    <citation type="journal article" date="2018" name="Evol. Lett.">
        <title>Horizontal gene cluster transfer increased hallucinogenic mushroom diversity.</title>
        <authorList>
            <person name="Reynolds H.T."/>
            <person name="Vijayakumar V."/>
            <person name="Gluck-Thaler E."/>
            <person name="Korotkin H.B."/>
            <person name="Matheny P.B."/>
            <person name="Slot J.C."/>
        </authorList>
    </citation>
    <scope>NUCLEOTIDE SEQUENCE [LARGE SCALE GENOMIC DNA]</scope>
    <source>
        <strain evidence="1 2">2629</strain>
    </source>
</reference>
<proteinExistence type="predicted"/>
<sequence>MSSQLSVSVSSLIKDQNKSDIITSHRIRSPMWACYVKHTKPVEYKYYRNDKGFAAEISQAIQCMDIHQPYREDVSQYFGDGDEYLVRRNFAVMDVIFRSLSTPIEPFGIIDRNSAAPWVFALHVLTLTQYNIIKHGRKTKERLLSSGKALQHPWLDPLDLPVARRILSFGDELLCQVIHMKIKDSTNKDEHDIVIDWILSLIAFARFDDRYLYMPHFLPIIFSIWEKAICTSDNLHLLMLSIYQLEPSLTIDGYGLDLLDNEHPKWLDTLFPKPSNARGEYCQWQESLVGHTPALIQRLMAATDADQVIRCLMTLIHFIRAMEYTDAQRLVVNGKVFEIASDASLRGMTRLPEDEFDTSWKDDKISDLLKIIYHECSKFVPASAAKIFRSQMPDHPNFEQYKFF</sequence>
<gene>
    <name evidence="1" type="ORF">CVT24_004643</name>
</gene>
<evidence type="ECO:0000313" key="1">
    <source>
        <dbReference type="EMBL" id="PPR05979.1"/>
    </source>
</evidence>
<dbReference type="Proteomes" id="UP000284842">
    <property type="component" value="Unassembled WGS sequence"/>
</dbReference>
<protein>
    <submittedName>
        <fullName evidence="1">Uncharacterized protein</fullName>
    </submittedName>
</protein>
<evidence type="ECO:0000313" key="2">
    <source>
        <dbReference type="Proteomes" id="UP000284842"/>
    </source>
</evidence>
<organism evidence="1 2">
    <name type="scientific">Panaeolus cyanescens</name>
    <dbReference type="NCBI Taxonomy" id="181874"/>
    <lineage>
        <taxon>Eukaryota</taxon>
        <taxon>Fungi</taxon>
        <taxon>Dikarya</taxon>
        <taxon>Basidiomycota</taxon>
        <taxon>Agaricomycotina</taxon>
        <taxon>Agaricomycetes</taxon>
        <taxon>Agaricomycetidae</taxon>
        <taxon>Agaricales</taxon>
        <taxon>Agaricineae</taxon>
        <taxon>Galeropsidaceae</taxon>
        <taxon>Panaeolus</taxon>
    </lineage>
</organism>
<name>A0A409YSM9_9AGAR</name>